<dbReference type="InterPro" id="IPR050164">
    <property type="entry name" value="Peptidase_C19"/>
</dbReference>
<proteinExistence type="inferred from homology"/>
<dbReference type="Proteomes" id="UP000677228">
    <property type="component" value="Unassembled WGS sequence"/>
</dbReference>
<dbReference type="EMBL" id="CAJNOK010023494">
    <property type="protein sequence ID" value="CAF1363667.1"/>
    <property type="molecule type" value="Genomic_DNA"/>
</dbReference>
<dbReference type="PROSITE" id="PS00972">
    <property type="entry name" value="USP_1"/>
    <property type="match status" value="1"/>
</dbReference>
<organism evidence="15 17">
    <name type="scientific">Didymodactylos carnosus</name>
    <dbReference type="NCBI Taxonomy" id="1234261"/>
    <lineage>
        <taxon>Eukaryota</taxon>
        <taxon>Metazoa</taxon>
        <taxon>Spiralia</taxon>
        <taxon>Gnathifera</taxon>
        <taxon>Rotifera</taxon>
        <taxon>Eurotatoria</taxon>
        <taxon>Bdelloidea</taxon>
        <taxon>Philodinida</taxon>
        <taxon>Philodinidae</taxon>
        <taxon>Didymodactylos</taxon>
    </lineage>
</organism>
<dbReference type="PANTHER" id="PTHR24006:SF758">
    <property type="entry name" value="UBIQUITIN CARBOXYL-TERMINAL HYDROLASE 36"/>
    <property type="match status" value="1"/>
</dbReference>
<keyword evidence="7" id="KW-0788">Thiol protease</keyword>
<evidence type="ECO:0000259" key="14">
    <source>
        <dbReference type="PROSITE" id="PS50235"/>
    </source>
</evidence>
<evidence type="ECO:0000313" key="16">
    <source>
        <dbReference type="EMBL" id="CAF4173289.1"/>
    </source>
</evidence>
<feature type="region of interest" description="Disordered" evidence="13">
    <location>
        <begin position="131"/>
        <end position="163"/>
    </location>
</feature>
<evidence type="ECO:0000313" key="17">
    <source>
        <dbReference type="Proteomes" id="UP000677228"/>
    </source>
</evidence>
<evidence type="ECO:0000256" key="7">
    <source>
        <dbReference type="ARBA" id="ARBA00022807"/>
    </source>
</evidence>
<sequence length="535" mass="61863">MKNDSDMYWSLGYAILSYLKFNAHETEISSSEFDSADIIKFIENLDEHPSIEKFPIRPTTASEKDRCPSLIRLIQLRCVCRSPTITDTSEFYICKKDRCYMRVHTSCMEDHGRLNHLQILHLQKYTNPDEDLNDLTSDKNIESTEPIEELQQPRRSKNKTKSSITILREKKNEEPLEKRIITSPTKSQFTKTWTQNYEYDAASGEATDNFFFDEHQSSPQVITTSLIFDMAKTCGEKRIKVADYNSSPDKNFFKKKPKLMKKKEDYTVKNQSKSTIEIVRSSTPPFIENREYHRGLFNMGGTCYVNACIQVLASTKFAPLLRPTNEVDVLLQLDWCFQCELGCLMNDVPSPGAAIQPDALISRLRYVDSKYVVGVQQDAEEFMAQAFVTMASSTVTCQLCHSLYDEIARKSQVIFHWPSIVMHAFGFKLVEQRHCRQCGDDTQNSEEQCILRVPLINASLVECLKEYFLSEEKILNNCHKVCGATYKYRRTFMNNPPKNLLIQLKRFRSDDTKICMIMEYPETLDISPFIVPEDQ</sequence>
<comment type="caution">
    <text evidence="15">The sequence shown here is derived from an EMBL/GenBank/DDBJ whole genome shotgun (WGS) entry which is preliminary data.</text>
</comment>
<comment type="catalytic activity">
    <reaction evidence="1">
        <text>Thiol-dependent hydrolysis of ester, thioester, amide, peptide and isopeptide bonds formed by the C-terminal Gly of ubiquitin (a 76-residue protein attached to proteins as an intracellular targeting signal).</text>
        <dbReference type="EC" id="3.4.19.12"/>
    </reaction>
</comment>
<evidence type="ECO:0000256" key="3">
    <source>
        <dbReference type="ARBA" id="ARBA00012759"/>
    </source>
</evidence>
<keyword evidence="6" id="KW-0378">Hydrolase</keyword>
<evidence type="ECO:0000256" key="6">
    <source>
        <dbReference type="ARBA" id="ARBA00022801"/>
    </source>
</evidence>
<dbReference type="InterPro" id="IPR038765">
    <property type="entry name" value="Papain-like_cys_pep_sf"/>
</dbReference>
<dbReference type="AlphaFoldDB" id="A0A8S2F833"/>
<evidence type="ECO:0000313" key="15">
    <source>
        <dbReference type="EMBL" id="CAF1363667.1"/>
    </source>
</evidence>
<dbReference type="EMBL" id="CAJOBA010045147">
    <property type="protein sequence ID" value="CAF4173289.1"/>
    <property type="molecule type" value="Genomic_DNA"/>
</dbReference>
<dbReference type="InterPro" id="IPR018200">
    <property type="entry name" value="USP_CS"/>
</dbReference>
<keyword evidence="4" id="KW-0645">Protease</keyword>
<evidence type="ECO:0000256" key="11">
    <source>
        <dbReference type="ARBA" id="ARBA00042420"/>
    </source>
</evidence>
<keyword evidence="5" id="KW-0833">Ubl conjugation pathway</keyword>
<dbReference type="SUPFAM" id="SSF54001">
    <property type="entry name" value="Cysteine proteinases"/>
    <property type="match status" value="1"/>
</dbReference>
<reference evidence="15" key="1">
    <citation type="submission" date="2021-02" db="EMBL/GenBank/DDBJ databases">
        <authorList>
            <person name="Nowell W R."/>
        </authorList>
    </citation>
    <scope>NUCLEOTIDE SEQUENCE</scope>
</reference>
<dbReference type="Pfam" id="PF00443">
    <property type="entry name" value="UCH"/>
    <property type="match status" value="1"/>
</dbReference>
<dbReference type="PANTHER" id="PTHR24006">
    <property type="entry name" value="UBIQUITIN CARBOXYL-TERMINAL HYDROLASE"/>
    <property type="match status" value="1"/>
</dbReference>
<evidence type="ECO:0000256" key="8">
    <source>
        <dbReference type="ARBA" id="ARBA00039432"/>
    </source>
</evidence>
<dbReference type="Gene3D" id="3.90.70.10">
    <property type="entry name" value="Cysteine proteinases"/>
    <property type="match status" value="1"/>
</dbReference>
<dbReference type="GO" id="GO:0016579">
    <property type="term" value="P:protein deubiquitination"/>
    <property type="evidence" value="ECO:0007669"/>
    <property type="project" value="InterPro"/>
</dbReference>
<name>A0A8S2F833_9BILA</name>
<dbReference type="EC" id="3.4.19.12" evidence="3"/>
<evidence type="ECO:0000256" key="10">
    <source>
        <dbReference type="ARBA" id="ARBA00042154"/>
    </source>
</evidence>
<dbReference type="PROSITE" id="PS50235">
    <property type="entry name" value="USP_3"/>
    <property type="match status" value="1"/>
</dbReference>
<accession>A0A8S2F833</accession>
<evidence type="ECO:0000256" key="4">
    <source>
        <dbReference type="ARBA" id="ARBA00022670"/>
    </source>
</evidence>
<evidence type="ECO:0000256" key="13">
    <source>
        <dbReference type="SAM" id="MobiDB-lite"/>
    </source>
</evidence>
<dbReference type="Proteomes" id="UP000682733">
    <property type="component" value="Unassembled WGS sequence"/>
</dbReference>
<dbReference type="InterPro" id="IPR028889">
    <property type="entry name" value="USP"/>
</dbReference>
<dbReference type="GO" id="GO:0005634">
    <property type="term" value="C:nucleus"/>
    <property type="evidence" value="ECO:0007669"/>
    <property type="project" value="TreeGrafter"/>
</dbReference>
<evidence type="ECO:0000256" key="1">
    <source>
        <dbReference type="ARBA" id="ARBA00000707"/>
    </source>
</evidence>
<protein>
    <recommendedName>
        <fullName evidence="8">Ubiquitin carboxyl-terminal hydrolase 36</fullName>
        <ecNumber evidence="3">3.4.19.12</ecNumber>
    </recommendedName>
    <alternativeName>
        <fullName evidence="11">Deubiquitinating enzyme 36</fullName>
    </alternativeName>
    <alternativeName>
        <fullName evidence="10">Protein scrawny</fullName>
    </alternativeName>
    <alternativeName>
        <fullName evidence="9">Ubiquitin thioesterase 36</fullName>
    </alternativeName>
    <alternativeName>
        <fullName evidence="12">Ubiquitin-specific-processing protease 36</fullName>
    </alternativeName>
</protein>
<comment type="similarity">
    <text evidence="2">Belongs to the peptidase C19 family.</text>
</comment>
<dbReference type="GO" id="GO:0005829">
    <property type="term" value="C:cytosol"/>
    <property type="evidence" value="ECO:0007669"/>
    <property type="project" value="TreeGrafter"/>
</dbReference>
<dbReference type="InterPro" id="IPR001394">
    <property type="entry name" value="Peptidase_C19_UCH"/>
</dbReference>
<evidence type="ECO:0000256" key="5">
    <source>
        <dbReference type="ARBA" id="ARBA00022786"/>
    </source>
</evidence>
<evidence type="ECO:0000256" key="2">
    <source>
        <dbReference type="ARBA" id="ARBA00009085"/>
    </source>
</evidence>
<evidence type="ECO:0000256" key="9">
    <source>
        <dbReference type="ARBA" id="ARBA00041300"/>
    </source>
</evidence>
<evidence type="ECO:0000256" key="12">
    <source>
        <dbReference type="ARBA" id="ARBA00043009"/>
    </source>
</evidence>
<gene>
    <name evidence="15" type="ORF">OVA965_LOCUS31352</name>
    <name evidence="16" type="ORF">TMI583_LOCUS32178</name>
</gene>
<feature type="domain" description="USP" evidence="14">
    <location>
        <begin position="294"/>
        <end position="535"/>
    </location>
</feature>
<dbReference type="GO" id="GO:0006508">
    <property type="term" value="P:proteolysis"/>
    <property type="evidence" value="ECO:0007669"/>
    <property type="project" value="UniProtKB-KW"/>
</dbReference>
<dbReference type="GO" id="GO:0004843">
    <property type="term" value="F:cysteine-type deubiquitinase activity"/>
    <property type="evidence" value="ECO:0007669"/>
    <property type="project" value="UniProtKB-EC"/>
</dbReference>
<feature type="non-terminal residue" evidence="15">
    <location>
        <position position="1"/>
    </location>
</feature>